<feature type="non-terminal residue" evidence="1">
    <location>
        <position position="155"/>
    </location>
</feature>
<protein>
    <submittedName>
        <fullName evidence="1">Heparinase II/III-like</fullName>
    </submittedName>
</protein>
<evidence type="ECO:0000313" key="1">
    <source>
        <dbReference type="EMBL" id="VAW62199.1"/>
    </source>
</evidence>
<sequence>MNISKLLLYYNTLKYLRLRQLVFNVIRRLFRKPKIADINVDINGGIKCHQLSMSMPVVYKNKIDKESVCFLNQKRSLEYIQGWACLDEPKLWRYNLHYFDFLLDDGASEEIKDSLIDSWIMASPGLKVDAWEAYPVSLRLVNWIKYFIVYKKNTI</sequence>
<dbReference type="AlphaFoldDB" id="A0A3B0XK78"/>
<accession>A0A3B0XK78</accession>
<proteinExistence type="predicted"/>
<dbReference type="InterPro" id="IPR008929">
    <property type="entry name" value="Chondroitin_lyas"/>
</dbReference>
<gene>
    <name evidence="1" type="ORF">MNBD_GAMMA08-1461</name>
</gene>
<dbReference type="EMBL" id="UOFH01000210">
    <property type="protein sequence ID" value="VAW62199.1"/>
    <property type="molecule type" value="Genomic_DNA"/>
</dbReference>
<dbReference type="Gene3D" id="1.50.10.100">
    <property type="entry name" value="Chondroitin AC/alginate lyase"/>
    <property type="match status" value="1"/>
</dbReference>
<name>A0A3B0XK78_9ZZZZ</name>
<reference evidence="1" key="1">
    <citation type="submission" date="2018-06" db="EMBL/GenBank/DDBJ databases">
        <authorList>
            <person name="Zhirakovskaya E."/>
        </authorList>
    </citation>
    <scope>NUCLEOTIDE SEQUENCE</scope>
</reference>
<organism evidence="1">
    <name type="scientific">hydrothermal vent metagenome</name>
    <dbReference type="NCBI Taxonomy" id="652676"/>
    <lineage>
        <taxon>unclassified sequences</taxon>
        <taxon>metagenomes</taxon>
        <taxon>ecological metagenomes</taxon>
    </lineage>
</organism>